<dbReference type="GO" id="GO:0008270">
    <property type="term" value="F:zinc ion binding"/>
    <property type="evidence" value="ECO:0007669"/>
    <property type="project" value="UniProtKB-KW"/>
</dbReference>
<keyword evidence="3" id="KW-0862">Zinc</keyword>
<evidence type="ECO:0000256" key="4">
    <source>
        <dbReference type="PROSITE-ProRule" id="PRU00134"/>
    </source>
</evidence>
<proteinExistence type="predicted"/>
<dbReference type="Gene3D" id="6.10.140.2220">
    <property type="match status" value="1"/>
</dbReference>
<evidence type="ECO:0000313" key="7">
    <source>
        <dbReference type="Proteomes" id="UP001056436"/>
    </source>
</evidence>
<dbReference type="AlphaFoldDB" id="A0A9Q0B477"/>
<dbReference type="Pfam" id="PF01753">
    <property type="entry name" value="zf-MYND"/>
    <property type="match status" value="1"/>
</dbReference>
<evidence type="ECO:0000256" key="1">
    <source>
        <dbReference type="ARBA" id="ARBA00022723"/>
    </source>
</evidence>
<evidence type="ECO:0000256" key="3">
    <source>
        <dbReference type="ARBA" id="ARBA00022833"/>
    </source>
</evidence>
<organism evidence="6 7">
    <name type="scientific">Colletotrichum abscissum</name>
    <dbReference type="NCBI Taxonomy" id="1671311"/>
    <lineage>
        <taxon>Eukaryota</taxon>
        <taxon>Fungi</taxon>
        <taxon>Dikarya</taxon>
        <taxon>Ascomycota</taxon>
        <taxon>Pezizomycotina</taxon>
        <taxon>Sordariomycetes</taxon>
        <taxon>Hypocreomycetidae</taxon>
        <taxon>Glomerellales</taxon>
        <taxon>Glomerellaceae</taxon>
        <taxon>Colletotrichum</taxon>
        <taxon>Colletotrichum acutatum species complex</taxon>
    </lineage>
</organism>
<evidence type="ECO:0000259" key="5">
    <source>
        <dbReference type="PROSITE" id="PS50865"/>
    </source>
</evidence>
<protein>
    <recommendedName>
        <fullName evidence="5">MYND-type domain-containing protein</fullName>
    </recommendedName>
</protein>
<accession>A0A9Q0B477</accession>
<comment type="caution">
    <text evidence="6">The sequence shown here is derived from an EMBL/GenBank/DDBJ whole genome shotgun (WGS) entry which is preliminary data.</text>
</comment>
<keyword evidence="2 4" id="KW-0863">Zinc-finger</keyword>
<evidence type="ECO:0000256" key="2">
    <source>
        <dbReference type="ARBA" id="ARBA00022771"/>
    </source>
</evidence>
<dbReference type="PROSITE" id="PS50865">
    <property type="entry name" value="ZF_MYND_2"/>
    <property type="match status" value="1"/>
</dbReference>
<sequence>MGRWGFRLFEGDKDLDIVAAIRKAFGDGPEKLNLYLMINKTDMVAPEHAQFYRGFVTEIRGQLDSGVGDELFKKYRALEHEHQGQYRTIVVGALMMRGGAKIKADDMQHLRDLVPKIPCQHRFALPMMDFGFRDPGKAQFLTALDNYQPGTPRDFHEPSCFHCGKIHADHGINLKKCGHCQAAWYCGIDCRRTHRKIHKASCKAIWEKVLANVDLVMNRHQPSPLWQYHTD</sequence>
<gene>
    <name evidence="6" type="ORF">CABS02_05237</name>
</gene>
<dbReference type="SUPFAM" id="SSF144232">
    <property type="entry name" value="HIT/MYND zinc finger-like"/>
    <property type="match status" value="1"/>
</dbReference>
<dbReference type="InterPro" id="IPR002893">
    <property type="entry name" value="Znf_MYND"/>
</dbReference>
<dbReference type="Proteomes" id="UP001056436">
    <property type="component" value="Unassembled WGS sequence"/>
</dbReference>
<dbReference type="EMBL" id="SDAQ01000023">
    <property type="protein sequence ID" value="KAI3554420.1"/>
    <property type="molecule type" value="Genomic_DNA"/>
</dbReference>
<keyword evidence="1" id="KW-0479">Metal-binding</keyword>
<reference evidence="6" key="1">
    <citation type="submission" date="2019-01" db="EMBL/GenBank/DDBJ databases">
        <title>Colletotrichum abscissum LGMF1257.</title>
        <authorList>
            <person name="Baroncelli R."/>
        </authorList>
    </citation>
    <scope>NUCLEOTIDE SEQUENCE</scope>
    <source>
        <strain evidence="6">Ca142</strain>
    </source>
</reference>
<evidence type="ECO:0000313" key="6">
    <source>
        <dbReference type="EMBL" id="KAI3554420.1"/>
    </source>
</evidence>
<name>A0A9Q0B477_9PEZI</name>
<dbReference type="OrthoDB" id="341421at2759"/>
<feature type="domain" description="MYND-type" evidence="5">
    <location>
        <begin position="160"/>
        <end position="202"/>
    </location>
</feature>
<keyword evidence="7" id="KW-1185">Reference proteome</keyword>